<protein>
    <submittedName>
        <fullName evidence="4">Probable dihydroxyacetone kinase regulator</fullName>
    </submittedName>
</protein>
<dbReference type="EMBL" id="CYZP01000001">
    <property type="protein sequence ID" value="CUN44700.1"/>
    <property type="molecule type" value="Genomic_DNA"/>
</dbReference>
<dbReference type="SUPFAM" id="SSF46689">
    <property type="entry name" value="Homeodomain-like"/>
    <property type="match status" value="1"/>
</dbReference>
<evidence type="ECO:0000259" key="3">
    <source>
        <dbReference type="PROSITE" id="PS50977"/>
    </source>
</evidence>
<feature type="domain" description="HTH tetR-type" evidence="3">
    <location>
        <begin position="3"/>
        <end position="63"/>
    </location>
</feature>
<evidence type="ECO:0000256" key="2">
    <source>
        <dbReference type="PROSITE-ProRule" id="PRU00335"/>
    </source>
</evidence>
<dbReference type="Pfam" id="PF14278">
    <property type="entry name" value="TetR_C_8"/>
    <property type="match status" value="1"/>
</dbReference>
<dbReference type="InterPro" id="IPR039532">
    <property type="entry name" value="TetR_C_Firmicutes"/>
</dbReference>
<gene>
    <name evidence="4" type="ORF">ERS852476_00143</name>
    <name evidence="5" type="ORF">ERS852569_01993</name>
</gene>
<keyword evidence="1 2" id="KW-0238">DNA-binding</keyword>
<organism evidence="4 6">
    <name type="scientific">Blautia obeum</name>
    <dbReference type="NCBI Taxonomy" id="40520"/>
    <lineage>
        <taxon>Bacteria</taxon>
        <taxon>Bacillati</taxon>
        <taxon>Bacillota</taxon>
        <taxon>Clostridia</taxon>
        <taxon>Lachnospirales</taxon>
        <taxon>Lachnospiraceae</taxon>
        <taxon>Blautia</taxon>
    </lineage>
</organism>
<dbReference type="InterPro" id="IPR009057">
    <property type="entry name" value="Homeodomain-like_sf"/>
</dbReference>
<evidence type="ECO:0000313" key="4">
    <source>
        <dbReference type="EMBL" id="CUN44700.1"/>
    </source>
</evidence>
<evidence type="ECO:0000313" key="7">
    <source>
        <dbReference type="Proteomes" id="UP000095762"/>
    </source>
</evidence>
<evidence type="ECO:0000313" key="6">
    <source>
        <dbReference type="Proteomes" id="UP000095645"/>
    </source>
</evidence>
<dbReference type="PANTHER" id="PTHR43479:SF7">
    <property type="entry name" value="TETR-FAMILY TRANSCRIPTIONAL REGULATOR"/>
    <property type="match status" value="1"/>
</dbReference>
<dbReference type="PROSITE" id="PS50977">
    <property type="entry name" value="HTH_TETR_2"/>
    <property type="match status" value="1"/>
</dbReference>
<keyword evidence="4" id="KW-0808">Transferase</keyword>
<dbReference type="InterPro" id="IPR001647">
    <property type="entry name" value="HTH_TetR"/>
</dbReference>
<reference evidence="6 7" key="1">
    <citation type="submission" date="2015-09" db="EMBL/GenBank/DDBJ databases">
        <authorList>
            <consortium name="Pathogen Informatics"/>
        </authorList>
    </citation>
    <scope>NUCLEOTIDE SEQUENCE [LARGE SCALE GENOMIC DNA]</scope>
    <source>
        <strain evidence="4 6">2789STDY5834861</strain>
        <strain evidence="5 7">2789STDY5834957</strain>
    </source>
</reference>
<dbReference type="RefSeq" id="WP_022380387.1">
    <property type="nucleotide sequence ID" value="NZ_CYZP01000001.1"/>
</dbReference>
<feature type="DNA-binding region" description="H-T-H motif" evidence="2">
    <location>
        <begin position="26"/>
        <end position="45"/>
    </location>
</feature>
<dbReference type="GO" id="GO:0003677">
    <property type="term" value="F:DNA binding"/>
    <property type="evidence" value="ECO:0007669"/>
    <property type="project" value="UniProtKB-UniRule"/>
</dbReference>
<dbReference type="EMBL" id="CZBP01000014">
    <property type="protein sequence ID" value="CUQ11223.1"/>
    <property type="molecule type" value="Genomic_DNA"/>
</dbReference>
<proteinExistence type="predicted"/>
<dbReference type="AlphaFoldDB" id="A0A173X064"/>
<keyword evidence="4" id="KW-0418">Kinase</keyword>
<dbReference type="GO" id="GO:0016301">
    <property type="term" value="F:kinase activity"/>
    <property type="evidence" value="ECO:0007669"/>
    <property type="project" value="UniProtKB-KW"/>
</dbReference>
<dbReference type="Proteomes" id="UP000095762">
    <property type="component" value="Unassembled WGS sequence"/>
</dbReference>
<accession>A0A173X064</accession>
<evidence type="ECO:0000313" key="5">
    <source>
        <dbReference type="EMBL" id="CUQ11223.1"/>
    </source>
</evidence>
<dbReference type="InterPro" id="IPR050624">
    <property type="entry name" value="HTH-type_Tx_Regulator"/>
</dbReference>
<sequence length="189" mass="22161">MPNTTKAALEESLKRLLLKKPLDKITITDITTDCGISRMAFYYHFKDIYDLVEWSCVEDGTKALQGKKTSESWTEGLTQIFEAVLENKPFIMNVYRNVDRERIENYLFKLTYDLIVGVVEEKSKGLNITEEDKKFIADFYKYGFVGIMLEWIREGMKENIEDLVRMMDLTLHDTVTTSIHNFQKNNMEK</sequence>
<dbReference type="Gene3D" id="1.10.357.10">
    <property type="entry name" value="Tetracycline Repressor, domain 2"/>
    <property type="match status" value="1"/>
</dbReference>
<dbReference type="Proteomes" id="UP000095645">
    <property type="component" value="Unassembled WGS sequence"/>
</dbReference>
<name>A0A173X064_9FIRM</name>
<dbReference type="PANTHER" id="PTHR43479">
    <property type="entry name" value="ACREF/ENVCD OPERON REPRESSOR-RELATED"/>
    <property type="match status" value="1"/>
</dbReference>
<evidence type="ECO:0000256" key="1">
    <source>
        <dbReference type="ARBA" id="ARBA00023125"/>
    </source>
</evidence>